<gene>
    <name evidence="1" type="ORF">CYMTET_53437</name>
</gene>
<organism evidence="1 2">
    <name type="scientific">Cymbomonas tetramitiformis</name>
    <dbReference type="NCBI Taxonomy" id="36881"/>
    <lineage>
        <taxon>Eukaryota</taxon>
        <taxon>Viridiplantae</taxon>
        <taxon>Chlorophyta</taxon>
        <taxon>Pyramimonadophyceae</taxon>
        <taxon>Pyramimonadales</taxon>
        <taxon>Pyramimonadaceae</taxon>
        <taxon>Cymbomonas</taxon>
    </lineage>
</organism>
<protein>
    <submittedName>
        <fullName evidence="1">Uncharacterized protein</fullName>
    </submittedName>
</protein>
<dbReference type="Proteomes" id="UP001190700">
    <property type="component" value="Unassembled WGS sequence"/>
</dbReference>
<accession>A0AAE0BH19</accession>
<dbReference type="AlphaFoldDB" id="A0AAE0BH19"/>
<name>A0AAE0BH19_9CHLO</name>
<sequence length="115" mass="12378">MPKILVQAQATHAQVAFLKKTQRRFIGRAEEDVAEEEEVDEDVDAALGSPKGWKERWIQQLSSALARGVICWDDLSGGPEGSARPGVLGAVLVAGLLETLDVVGSATSHSKLQER</sequence>
<keyword evidence="2" id="KW-1185">Reference proteome</keyword>
<comment type="caution">
    <text evidence="1">The sequence shown here is derived from an EMBL/GenBank/DDBJ whole genome shotgun (WGS) entry which is preliminary data.</text>
</comment>
<proteinExistence type="predicted"/>
<evidence type="ECO:0000313" key="2">
    <source>
        <dbReference type="Proteomes" id="UP001190700"/>
    </source>
</evidence>
<dbReference type="EMBL" id="LGRX02035038">
    <property type="protein sequence ID" value="KAK3236431.1"/>
    <property type="molecule type" value="Genomic_DNA"/>
</dbReference>
<reference evidence="1 2" key="1">
    <citation type="journal article" date="2015" name="Genome Biol. Evol.">
        <title>Comparative Genomics of a Bacterivorous Green Alga Reveals Evolutionary Causalities and Consequences of Phago-Mixotrophic Mode of Nutrition.</title>
        <authorList>
            <person name="Burns J.A."/>
            <person name="Paasch A."/>
            <person name="Narechania A."/>
            <person name="Kim E."/>
        </authorList>
    </citation>
    <scope>NUCLEOTIDE SEQUENCE [LARGE SCALE GENOMIC DNA]</scope>
    <source>
        <strain evidence="1 2">PLY_AMNH</strain>
    </source>
</reference>
<evidence type="ECO:0000313" key="1">
    <source>
        <dbReference type="EMBL" id="KAK3236431.1"/>
    </source>
</evidence>